<dbReference type="InterPro" id="IPR011042">
    <property type="entry name" value="6-blade_b-propeller_TolB-like"/>
</dbReference>
<comment type="caution">
    <text evidence="2">The sequence shown here is derived from an EMBL/GenBank/DDBJ whole genome shotgun (WGS) entry which is preliminary data.</text>
</comment>
<accession>A0AAN6N3Z4</accession>
<dbReference type="EMBL" id="MU853867">
    <property type="protein sequence ID" value="KAK3936957.1"/>
    <property type="molecule type" value="Genomic_DNA"/>
</dbReference>
<organism evidence="2 3">
    <name type="scientific">Diplogelasinospora grovesii</name>
    <dbReference type="NCBI Taxonomy" id="303347"/>
    <lineage>
        <taxon>Eukaryota</taxon>
        <taxon>Fungi</taxon>
        <taxon>Dikarya</taxon>
        <taxon>Ascomycota</taxon>
        <taxon>Pezizomycotina</taxon>
        <taxon>Sordariomycetes</taxon>
        <taxon>Sordariomycetidae</taxon>
        <taxon>Sordariales</taxon>
        <taxon>Diplogelasinosporaceae</taxon>
        <taxon>Diplogelasinospora</taxon>
    </lineage>
</organism>
<dbReference type="InterPro" id="IPR052998">
    <property type="entry name" value="Hetero-Diels-Alderase-like"/>
</dbReference>
<dbReference type="PANTHER" id="PTHR42060">
    <property type="entry name" value="NHL REPEAT-CONTAINING PROTEIN-RELATED"/>
    <property type="match status" value="1"/>
</dbReference>
<name>A0AAN6N3Z4_9PEZI</name>
<keyword evidence="3" id="KW-1185">Reference proteome</keyword>
<dbReference type="Gene3D" id="2.120.10.30">
    <property type="entry name" value="TolB, C-terminal domain"/>
    <property type="match status" value="1"/>
</dbReference>
<reference evidence="3" key="1">
    <citation type="journal article" date="2023" name="Mol. Phylogenet. Evol.">
        <title>Genome-scale phylogeny and comparative genomics of the fungal order Sordariales.</title>
        <authorList>
            <person name="Hensen N."/>
            <person name="Bonometti L."/>
            <person name="Westerberg I."/>
            <person name="Brannstrom I.O."/>
            <person name="Guillou S."/>
            <person name="Cros-Aarteil S."/>
            <person name="Calhoun S."/>
            <person name="Haridas S."/>
            <person name="Kuo A."/>
            <person name="Mondo S."/>
            <person name="Pangilinan J."/>
            <person name="Riley R."/>
            <person name="LaButti K."/>
            <person name="Andreopoulos B."/>
            <person name="Lipzen A."/>
            <person name="Chen C."/>
            <person name="Yan M."/>
            <person name="Daum C."/>
            <person name="Ng V."/>
            <person name="Clum A."/>
            <person name="Steindorff A."/>
            <person name="Ohm R.A."/>
            <person name="Martin F."/>
            <person name="Silar P."/>
            <person name="Natvig D.O."/>
            <person name="Lalanne C."/>
            <person name="Gautier V."/>
            <person name="Ament-Velasquez S.L."/>
            <person name="Kruys A."/>
            <person name="Hutchinson M.I."/>
            <person name="Powell A.J."/>
            <person name="Barry K."/>
            <person name="Miller A.N."/>
            <person name="Grigoriev I.V."/>
            <person name="Debuchy R."/>
            <person name="Gladieux P."/>
            <person name="Hiltunen Thoren M."/>
            <person name="Johannesson H."/>
        </authorList>
    </citation>
    <scope>NUCLEOTIDE SEQUENCE [LARGE SCALE GENOMIC DNA]</scope>
    <source>
        <strain evidence="3">CBS 340.73</strain>
    </source>
</reference>
<evidence type="ECO:0000313" key="2">
    <source>
        <dbReference type="EMBL" id="KAK3936957.1"/>
    </source>
</evidence>
<keyword evidence="1" id="KW-0732">Signal</keyword>
<dbReference type="PANTHER" id="PTHR42060:SF1">
    <property type="entry name" value="NHL REPEAT-CONTAINING PROTEIN"/>
    <property type="match status" value="1"/>
</dbReference>
<dbReference type="SUPFAM" id="SSF63829">
    <property type="entry name" value="Calcium-dependent phosphotriesterase"/>
    <property type="match status" value="1"/>
</dbReference>
<protein>
    <submittedName>
        <fullName evidence="2">NHL repeat-containing protein</fullName>
    </submittedName>
</protein>
<proteinExistence type="predicted"/>
<feature type="chain" id="PRO_5042987392" evidence="1">
    <location>
        <begin position="28"/>
        <end position="327"/>
    </location>
</feature>
<dbReference type="Proteomes" id="UP001303473">
    <property type="component" value="Unassembled WGS sequence"/>
</dbReference>
<sequence>MSPAWSRIMGISTLLLGLGMLAGPALAVVAKQLFEFNRSVWVENIAVRQNGNLLLTTLDQGRLYTLDPSSPNPEASLVVQLPGVTGLSGISELGFTSDIFAVAGGLINETTFSITPGSTSVYVIAHSLPPVTGVILRTIPVPAAVVINGMTTLPNPLYRRVVLGADSGAGSIYRVDTSSGSVESVFQDAQLGPGSGGTGPAAQGVNGIKIFNGYLYYTNSHMGTFGRIRMSDDGRKFGKVEVLADVPVSGEATGLDDFALDEQTGVAYVALHPGSVLRIDTTDAKVTTLVGGGTDSVLKEPTSVVMTEDGGSMYVTTGGGQVVEVCL</sequence>
<gene>
    <name evidence="2" type="ORF">QBC46DRAFT_393839</name>
</gene>
<feature type="signal peptide" evidence="1">
    <location>
        <begin position="1"/>
        <end position="27"/>
    </location>
</feature>
<evidence type="ECO:0000313" key="3">
    <source>
        <dbReference type="Proteomes" id="UP001303473"/>
    </source>
</evidence>
<evidence type="ECO:0000256" key="1">
    <source>
        <dbReference type="SAM" id="SignalP"/>
    </source>
</evidence>
<dbReference type="AlphaFoldDB" id="A0AAN6N3Z4"/>